<dbReference type="Proteomes" id="UP000054279">
    <property type="component" value="Unassembled WGS sequence"/>
</dbReference>
<feature type="chain" id="PRO_5002220615" evidence="1">
    <location>
        <begin position="20"/>
        <end position="290"/>
    </location>
</feature>
<dbReference type="EMBL" id="KN837490">
    <property type="protein sequence ID" value="KIJ24434.1"/>
    <property type="molecule type" value="Genomic_DNA"/>
</dbReference>
<reference evidence="2 3" key="1">
    <citation type="submission" date="2014-06" db="EMBL/GenBank/DDBJ databases">
        <title>Evolutionary Origins and Diversification of the Mycorrhizal Mutualists.</title>
        <authorList>
            <consortium name="DOE Joint Genome Institute"/>
            <consortium name="Mycorrhizal Genomics Consortium"/>
            <person name="Kohler A."/>
            <person name="Kuo A."/>
            <person name="Nagy L.G."/>
            <person name="Floudas D."/>
            <person name="Copeland A."/>
            <person name="Barry K.W."/>
            <person name="Cichocki N."/>
            <person name="Veneault-Fourrey C."/>
            <person name="LaButti K."/>
            <person name="Lindquist E.A."/>
            <person name="Lipzen A."/>
            <person name="Lundell T."/>
            <person name="Morin E."/>
            <person name="Murat C."/>
            <person name="Riley R."/>
            <person name="Ohm R."/>
            <person name="Sun H."/>
            <person name="Tunlid A."/>
            <person name="Henrissat B."/>
            <person name="Grigoriev I.V."/>
            <person name="Hibbett D.S."/>
            <person name="Martin F."/>
        </authorList>
    </citation>
    <scope>NUCLEOTIDE SEQUENCE [LARGE SCALE GENOMIC DNA]</scope>
    <source>
        <strain evidence="2 3">SS14</strain>
    </source>
</reference>
<dbReference type="AlphaFoldDB" id="A0A0C9TRD9"/>
<organism evidence="2 3">
    <name type="scientific">Sphaerobolus stellatus (strain SS14)</name>
    <dbReference type="NCBI Taxonomy" id="990650"/>
    <lineage>
        <taxon>Eukaryota</taxon>
        <taxon>Fungi</taxon>
        <taxon>Dikarya</taxon>
        <taxon>Basidiomycota</taxon>
        <taxon>Agaricomycotina</taxon>
        <taxon>Agaricomycetes</taxon>
        <taxon>Phallomycetidae</taxon>
        <taxon>Geastrales</taxon>
        <taxon>Sphaerobolaceae</taxon>
        <taxon>Sphaerobolus</taxon>
    </lineage>
</organism>
<proteinExistence type="predicted"/>
<dbReference type="HOGENOM" id="CLU_960333_0_0_1"/>
<sequence>MIRAIYFTSALIAAPTVLAQDSGIIGGITSAAGAVGSAATSIGGDVTSAGGTVSFGVTSVGGNIMSALGRVASGTTSVGGDITSVADSVAGDATFTGSPEPSNPRPSTVVSGMPVLTSNGGEGITIPVSDGPTIAVVNYSGGVTVLTSKGNEAITIPIPASVSSAAASHAASFDQAVTSVGPAVTTGSGSDSNNAAISSSDGSHAGLVTVVAMTVLTSKGSEAITIPASVSSAAASHATSFYQSATSVGPAVTTGSGSDSNNAAISLSGGSLAGLVTVVASITLGALVVA</sequence>
<keyword evidence="3" id="KW-1185">Reference proteome</keyword>
<evidence type="ECO:0000313" key="3">
    <source>
        <dbReference type="Proteomes" id="UP000054279"/>
    </source>
</evidence>
<keyword evidence="1" id="KW-0732">Signal</keyword>
<protein>
    <submittedName>
        <fullName evidence="2">Uncharacterized protein</fullName>
    </submittedName>
</protein>
<name>A0A0C9TRD9_SPHS4</name>
<gene>
    <name evidence="2" type="ORF">M422DRAFT_56407</name>
</gene>
<evidence type="ECO:0000313" key="2">
    <source>
        <dbReference type="EMBL" id="KIJ24434.1"/>
    </source>
</evidence>
<feature type="signal peptide" evidence="1">
    <location>
        <begin position="1"/>
        <end position="19"/>
    </location>
</feature>
<evidence type="ECO:0000256" key="1">
    <source>
        <dbReference type="SAM" id="SignalP"/>
    </source>
</evidence>
<accession>A0A0C9TRD9</accession>